<dbReference type="AlphaFoldDB" id="A0A0W8FGJ8"/>
<feature type="compositionally biased region" description="Polar residues" evidence="1">
    <location>
        <begin position="24"/>
        <end position="48"/>
    </location>
</feature>
<comment type="caution">
    <text evidence="2">The sequence shown here is derived from an EMBL/GenBank/DDBJ whole genome shotgun (WGS) entry which is preliminary data.</text>
</comment>
<accession>A0A0W8FGJ8</accession>
<evidence type="ECO:0000256" key="1">
    <source>
        <dbReference type="SAM" id="MobiDB-lite"/>
    </source>
</evidence>
<proteinExistence type="predicted"/>
<name>A0A0W8FGJ8_9ZZZZ</name>
<dbReference type="EMBL" id="LNQE01001292">
    <property type="protein sequence ID" value="KUG19427.1"/>
    <property type="molecule type" value="Genomic_DNA"/>
</dbReference>
<protein>
    <submittedName>
        <fullName evidence="2">Uncharacterized protein</fullName>
    </submittedName>
</protein>
<organism evidence="2">
    <name type="scientific">hydrocarbon metagenome</name>
    <dbReference type="NCBI Taxonomy" id="938273"/>
    <lineage>
        <taxon>unclassified sequences</taxon>
        <taxon>metagenomes</taxon>
        <taxon>ecological metagenomes</taxon>
    </lineage>
</organism>
<gene>
    <name evidence="2" type="ORF">ASZ90_010848</name>
</gene>
<reference evidence="2" key="1">
    <citation type="journal article" date="2015" name="Proc. Natl. Acad. Sci. U.S.A.">
        <title>Networks of energetic and metabolic interactions define dynamics in microbial communities.</title>
        <authorList>
            <person name="Embree M."/>
            <person name="Liu J.K."/>
            <person name="Al-Bassam M.M."/>
            <person name="Zengler K."/>
        </authorList>
    </citation>
    <scope>NUCLEOTIDE SEQUENCE</scope>
</reference>
<feature type="region of interest" description="Disordered" evidence="1">
    <location>
        <begin position="1"/>
        <end position="48"/>
    </location>
</feature>
<sequence length="48" mass="5391">MRGRSREYPAFEPGRATGLRRVGQESTGTFRPQGSAFSLQSVQSAYRR</sequence>
<evidence type="ECO:0000313" key="2">
    <source>
        <dbReference type="EMBL" id="KUG19427.1"/>
    </source>
</evidence>